<comment type="similarity">
    <text evidence="2">Belongs to the glycosyl hydrolase 1 family.</text>
</comment>
<gene>
    <name evidence="4" type="ORF">J2S15_003773</name>
</gene>
<dbReference type="PROSITE" id="PS00653">
    <property type="entry name" value="GLYCOSYL_HYDROL_F1_2"/>
    <property type="match status" value="1"/>
</dbReference>
<dbReference type="GO" id="GO:0008706">
    <property type="term" value="F:6-phospho-beta-glucosidase activity"/>
    <property type="evidence" value="ECO:0007669"/>
    <property type="project" value="UniProtKB-EC"/>
</dbReference>
<evidence type="ECO:0000259" key="3">
    <source>
        <dbReference type="PROSITE" id="PS50309"/>
    </source>
</evidence>
<sequence length="489" mass="56379">MFKDNFLWGGAIAANQSEGAWNLDGKGPILLDFRTGGSKKNPRMLTIIDKEGNPGKIPITRGTRLPDGAQYSILENIYYPSHEGIDFYHRYKDDIKLFAEMGFKIFRLSICWARIYPTGVEDKPNQEGINYYKDVFNELKKYNIEPLVTLVHSEMPLHLEELGGWSNRETIKHFDRYVRTVFEEFKGLVKYWITFNEINNEVGMLEMFGNTANDETYQTAYQKLHYEFVASAHAVKIGHEIDEKNIIGGMICGIPHYPGSNDPDDILLCRYTWEKAIFYSGDVLCKGEYPVFSKRLWKEHNVVLDITSQDLIDLKEGIVDLYTFSYYMTNVVTTHEVTDVVSGNFAAGARNPYLKYSDWGWAYDPKGLRYYLEVINDRYQKPVMITENGLGAKDSLDSDNTINDDYRIEYLRDHIIEMKKAVENGVNLIGYTAWGCIDIVSMSTGQMSKRYGFIYVDRDDEGAGTLKRIKKKSFNWYKKVIESNGNKLD</sequence>
<dbReference type="InterPro" id="IPR003533">
    <property type="entry name" value="Doublecortin_dom"/>
</dbReference>
<name>A0ABU0E7Y5_9FIRM</name>
<dbReference type="InterPro" id="IPR033132">
    <property type="entry name" value="GH_1_N_CS"/>
</dbReference>
<dbReference type="PRINTS" id="PR00131">
    <property type="entry name" value="GLHYDRLASE1"/>
</dbReference>
<evidence type="ECO:0000313" key="4">
    <source>
        <dbReference type="EMBL" id="MDQ0363012.1"/>
    </source>
</evidence>
<keyword evidence="4" id="KW-0378">Hydrolase</keyword>
<comment type="caution">
    <text evidence="4">The sequence shown here is derived from an EMBL/GenBank/DDBJ whole genome shotgun (WGS) entry which is preliminary data.</text>
</comment>
<dbReference type="PROSITE" id="PS50309">
    <property type="entry name" value="DC"/>
    <property type="match status" value="1"/>
</dbReference>
<protein>
    <submittedName>
        <fullName evidence="4">6-phospho-beta-glucosidase</fullName>
        <ecNumber evidence="4">3.2.1.86</ecNumber>
    </submittedName>
</protein>
<dbReference type="RefSeq" id="WP_307411441.1">
    <property type="nucleotide sequence ID" value="NZ_JAUSUR010000009.1"/>
</dbReference>
<dbReference type="Pfam" id="PF00232">
    <property type="entry name" value="Glyco_hydro_1"/>
    <property type="match status" value="2"/>
</dbReference>
<dbReference type="SUPFAM" id="SSF51445">
    <property type="entry name" value="(Trans)glycosidases"/>
    <property type="match status" value="1"/>
</dbReference>
<evidence type="ECO:0000256" key="2">
    <source>
        <dbReference type="RuleBase" id="RU003690"/>
    </source>
</evidence>
<dbReference type="InterPro" id="IPR017853">
    <property type="entry name" value="GH"/>
</dbReference>
<dbReference type="Proteomes" id="UP001230220">
    <property type="component" value="Unassembled WGS sequence"/>
</dbReference>
<dbReference type="InterPro" id="IPR001360">
    <property type="entry name" value="Glyco_hydro_1"/>
</dbReference>
<evidence type="ECO:0000256" key="1">
    <source>
        <dbReference type="ARBA" id="ARBA00023295"/>
    </source>
</evidence>
<organism evidence="4 5">
    <name type="scientific">Breznakia pachnodae</name>
    <dbReference type="NCBI Taxonomy" id="265178"/>
    <lineage>
        <taxon>Bacteria</taxon>
        <taxon>Bacillati</taxon>
        <taxon>Bacillota</taxon>
        <taxon>Erysipelotrichia</taxon>
        <taxon>Erysipelotrichales</taxon>
        <taxon>Erysipelotrichaceae</taxon>
        <taxon>Breznakia</taxon>
    </lineage>
</organism>
<dbReference type="PANTHER" id="PTHR10353:SF122">
    <property type="entry name" value="6-PHOSPHO-BETA-GLUCOSIDASE ASCB-RELATED"/>
    <property type="match status" value="1"/>
</dbReference>
<evidence type="ECO:0000313" key="5">
    <source>
        <dbReference type="Proteomes" id="UP001230220"/>
    </source>
</evidence>
<dbReference type="EMBL" id="JAUSUR010000009">
    <property type="protein sequence ID" value="MDQ0363012.1"/>
    <property type="molecule type" value="Genomic_DNA"/>
</dbReference>
<proteinExistence type="inferred from homology"/>
<dbReference type="PANTHER" id="PTHR10353">
    <property type="entry name" value="GLYCOSYL HYDROLASE"/>
    <property type="match status" value="1"/>
</dbReference>
<keyword evidence="5" id="KW-1185">Reference proteome</keyword>
<reference evidence="4 5" key="1">
    <citation type="submission" date="2023-07" db="EMBL/GenBank/DDBJ databases">
        <title>Genomic Encyclopedia of Type Strains, Phase IV (KMG-IV): sequencing the most valuable type-strain genomes for metagenomic binning, comparative biology and taxonomic classification.</title>
        <authorList>
            <person name="Goeker M."/>
        </authorList>
    </citation>
    <scope>NUCLEOTIDE SEQUENCE [LARGE SCALE GENOMIC DNA]</scope>
    <source>
        <strain evidence="4 5">DSM 16784</strain>
    </source>
</reference>
<dbReference type="EC" id="3.2.1.86" evidence="4"/>
<dbReference type="Gene3D" id="3.20.20.80">
    <property type="entry name" value="Glycosidases"/>
    <property type="match status" value="1"/>
</dbReference>
<keyword evidence="1 4" id="KW-0326">Glycosidase</keyword>
<accession>A0ABU0E7Y5</accession>
<feature type="domain" description="Doublecortin" evidence="3">
    <location>
        <begin position="277"/>
        <end position="360"/>
    </location>
</feature>